<name>A0A9P1CLU0_9DINO</name>
<keyword evidence="2" id="KW-1133">Transmembrane helix</keyword>
<feature type="transmembrane region" description="Helical" evidence="2">
    <location>
        <begin position="373"/>
        <end position="400"/>
    </location>
</feature>
<dbReference type="AlphaFoldDB" id="A0A9P1CLU0"/>
<evidence type="ECO:0000313" key="4">
    <source>
        <dbReference type="EMBL" id="CAI3993900.1"/>
    </source>
</evidence>
<sequence>MAGRMLILAVAMVLCPLAFVGPQVRPVAVAPRCHGAAPPHCVVHRVATALAAAGMPTTTQDLRLRFLRRLLRSQVYYMLAATMGTILLLCGSFPWRCFVFLQRRPGVMREMVEGADDSQLSAMTCLAAAAMTHWLFAIVEDWLAWRYLAVHCQEQMSVQEHQIVQSASALCWIYTAHHFLAATVFGSFLLFEELAVLCCFGAFFELPVCFTNLRDLVVTFHKELEEVSSRFPLLSASFCRSWWNLTGFLVLLGRGSALLSFAYATALWNQELQQELPTVTSFAFRFYGASFTHFGCTVAIHPVVRATFGGSRSGQPRLAPVRLSSGRFEKESALQGSHPQQPNASAGGTPSTSSSFSLTTFDESEENSKSASVVVYFVVGLLFPLLGGFNLGILLAALGYGLSYGSIVNFAKKNETLKEYSSSIDDVGLAGVKAGEYALKAYNFVAAKVNAAL</sequence>
<protein>
    <submittedName>
        <fullName evidence="4">Uncharacterized protein</fullName>
    </submittedName>
</protein>
<feature type="transmembrane region" description="Helical" evidence="2">
    <location>
        <begin position="284"/>
        <end position="304"/>
    </location>
</feature>
<evidence type="ECO:0000313" key="5">
    <source>
        <dbReference type="EMBL" id="CAL4781212.1"/>
    </source>
</evidence>
<dbReference type="EMBL" id="CAMXCT010001890">
    <property type="protein sequence ID" value="CAI3993900.1"/>
    <property type="molecule type" value="Genomic_DNA"/>
</dbReference>
<proteinExistence type="predicted"/>
<evidence type="ECO:0000256" key="1">
    <source>
        <dbReference type="SAM" id="MobiDB-lite"/>
    </source>
</evidence>
<feature type="transmembrane region" description="Helical" evidence="2">
    <location>
        <begin position="75"/>
        <end position="99"/>
    </location>
</feature>
<reference evidence="4" key="1">
    <citation type="submission" date="2022-10" db="EMBL/GenBank/DDBJ databases">
        <authorList>
            <person name="Chen Y."/>
            <person name="Dougan E. K."/>
            <person name="Chan C."/>
            <person name="Rhodes N."/>
            <person name="Thang M."/>
        </authorList>
    </citation>
    <scope>NUCLEOTIDE SEQUENCE</scope>
</reference>
<gene>
    <name evidence="4" type="ORF">C1SCF055_LOCUS20602</name>
</gene>
<feature type="region of interest" description="Disordered" evidence="1">
    <location>
        <begin position="332"/>
        <end position="359"/>
    </location>
</feature>
<feature type="signal peptide" evidence="3">
    <location>
        <begin position="1"/>
        <end position="22"/>
    </location>
</feature>
<reference evidence="5 6" key="2">
    <citation type="submission" date="2024-05" db="EMBL/GenBank/DDBJ databases">
        <authorList>
            <person name="Chen Y."/>
            <person name="Shah S."/>
            <person name="Dougan E. K."/>
            <person name="Thang M."/>
            <person name="Chan C."/>
        </authorList>
    </citation>
    <scope>NUCLEOTIDE SEQUENCE [LARGE SCALE GENOMIC DNA]</scope>
</reference>
<keyword evidence="6" id="KW-1185">Reference proteome</keyword>
<dbReference type="EMBL" id="CAMXCT020001890">
    <property type="protein sequence ID" value="CAL1147275.1"/>
    <property type="molecule type" value="Genomic_DNA"/>
</dbReference>
<dbReference type="EMBL" id="CAMXCT030001890">
    <property type="protein sequence ID" value="CAL4781212.1"/>
    <property type="molecule type" value="Genomic_DNA"/>
</dbReference>
<comment type="caution">
    <text evidence="4">The sequence shown here is derived from an EMBL/GenBank/DDBJ whole genome shotgun (WGS) entry which is preliminary data.</text>
</comment>
<organism evidence="4">
    <name type="scientific">Cladocopium goreaui</name>
    <dbReference type="NCBI Taxonomy" id="2562237"/>
    <lineage>
        <taxon>Eukaryota</taxon>
        <taxon>Sar</taxon>
        <taxon>Alveolata</taxon>
        <taxon>Dinophyceae</taxon>
        <taxon>Suessiales</taxon>
        <taxon>Symbiodiniaceae</taxon>
        <taxon>Cladocopium</taxon>
    </lineage>
</organism>
<evidence type="ECO:0000256" key="2">
    <source>
        <dbReference type="SAM" id="Phobius"/>
    </source>
</evidence>
<feature type="transmembrane region" description="Helical" evidence="2">
    <location>
        <begin position="179"/>
        <end position="204"/>
    </location>
</feature>
<feature type="chain" id="PRO_5043270534" evidence="3">
    <location>
        <begin position="23"/>
        <end position="453"/>
    </location>
</feature>
<feature type="compositionally biased region" description="Polar residues" evidence="1">
    <location>
        <begin position="334"/>
        <end position="350"/>
    </location>
</feature>
<feature type="transmembrane region" description="Helical" evidence="2">
    <location>
        <begin position="242"/>
        <end position="264"/>
    </location>
</feature>
<keyword evidence="2" id="KW-0472">Membrane</keyword>
<feature type="transmembrane region" description="Helical" evidence="2">
    <location>
        <begin position="120"/>
        <end position="139"/>
    </location>
</feature>
<keyword evidence="2" id="KW-0812">Transmembrane</keyword>
<evidence type="ECO:0000313" key="6">
    <source>
        <dbReference type="Proteomes" id="UP001152797"/>
    </source>
</evidence>
<dbReference type="OrthoDB" id="10677046at2759"/>
<evidence type="ECO:0000256" key="3">
    <source>
        <dbReference type="SAM" id="SignalP"/>
    </source>
</evidence>
<dbReference type="Proteomes" id="UP001152797">
    <property type="component" value="Unassembled WGS sequence"/>
</dbReference>
<accession>A0A9P1CLU0</accession>
<keyword evidence="3" id="KW-0732">Signal</keyword>